<reference evidence="1 2" key="1">
    <citation type="submission" date="2024-04" db="EMBL/GenBank/DDBJ databases">
        <authorList>
            <person name="Waldvogel A.-M."/>
            <person name="Schoenle A."/>
        </authorList>
    </citation>
    <scope>NUCLEOTIDE SEQUENCE [LARGE SCALE GENOMIC DNA]</scope>
</reference>
<dbReference type="PANTHER" id="PTHR14652">
    <property type="entry name" value="TYPE 2 DNA TOPOISOMERASE 6 SUBUNIT B-LIKE"/>
    <property type="match status" value="1"/>
</dbReference>
<dbReference type="AlphaFoldDB" id="A0AAV2MK02"/>
<accession>A0AAV2MK02</accession>
<dbReference type="EMBL" id="OZ035830">
    <property type="protein sequence ID" value="CAL1613597.1"/>
    <property type="molecule type" value="Genomic_DNA"/>
</dbReference>
<evidence type="ECO:0008006" key="3">
    <source>
        <dbReference type="Google" id="ProtNLM"/>
    </source>
</evidence>
<organism evidence="1 2">
    <name type="scientific">Knipowitschia caucasica</name>
    <name type="common">Caucasian dwarf goby</name>
    <name type="synonym">Pomatoschistus caucasicus</name>
    <dbReference type="NCBI Taxonomy" id="637954"/>
    <lineage>
        <taxon>Eukaryota</taxon>
        <taxon>Metazoa</taxon>
        <taxon>Chordata</taxon>
        <taxon>Craniata</taxon>
        <taxon>Vertebrata</taxon>
        <taxon>Euteleostomi</taxon>
        <taxon>Actinopterygii</taxon>
        <taxon>Neopterygii</taxon>
        <taxon>Teleostei</taxon>
        <taxon>Neoteleostei</taxon>
        <taxon>Acanthomorphata</taxon>
        <taxon>Gobiaria</taxon>
        <taxon>Gobiiformes</taxon>
        <taxon>Gobioidei</taxon>
        <taxon>Gobiidae</taxon>
        <taxon>Gobiinae</taxon>
        <taxon>Knipowitschia</taxon>
    </lineage>
</organism>
<dbReference type="InterPro" id="IPR028040">
    <property type="entry name" value="TopoVIB-like"/>
</dbReference>
<dbReference type="Proteomes" id="UP001497482">
    <property type="component" value="Chromosome 8"/>
</dbReference>
<dbReference type="GO" id="GO:0042138">
    <property type="term" value="P:meiotic DNA double-strand break formation"/>
    <property type="evidence" value="ECO:0007669"/>
    <property type="project" value="InterPro"/>
</dbReference>
<dbReference type="Pfam" id="PF15091">
    <property type="entry name" value="DUF4554"/>
    <property type="match status" value="1"/>
</dbReference>
<gene>
    <name evidence="1" type="ORF">KC01_LOCUS39782</name>
</gene>
<sequence length="495" mass="55994">MCPSHDLNLYPFSRGFLQHWTKGSTPSSQQYFNITMTLELIEVLRLLMLATKQHKRHGPEKKGGLLVLIQTETNSDDNFYCAVAAAGPWCAGVNMAELHSVFTDVMRRLHPCSRPCPEPDIEDLCAFTDLYGSLRVFLNFLMKNVHVCKEKCQHQIETFLHSFCMTNAEIKVHLKLQSGQKHCQKEFRVKDYLRVMLFSQTPVYLDVSVNIHLESPEREQRCHGGRPDIGSSLHLSIPPKIVEQGLLGTVSLQPVTLLKPCVLQYPNRATNLTQCQVLVYNPSNIPASNASAFVQNFSAHLNCEDLGLQSHRLSFQVIPSVGSVYKVEQVNSPESCVKSSLFSIDLSLVLFLFLQHIDPFITDVSDTMATEVLLEHHLGEILLYNQQIVTNAMTNALRKTLMAQNKRKKEQEKMQSACDSIISSTLRIISCSSNMDFRKACLDSMQVHNTKKMSETFSESLRRVIFLKFVPKGACCSDQIGQKLEKSSKHLRVEM</sequence>
<dbReference type="PANTHER" id="PTHR14652:SF2">
    <property type="entry name" value="TYPE 2 DNA TOPOISOMERASE 6 SUBUNIT B-LIKE"/>
    <property type="match status" value="1"/>
</dbReference>
<name>A0AAV2MK02_KNICA</name>
<protein>
    <recommendedName>
        <fullName evidence="3">Type 2 DNA topoisomerase 6 subunit B-like</fullName>
    </recommendedName>
</protein>
<proteinExistence type="predicted"/>
<evidence type="ECO:0000313" key="2">
    <source>
        <dbReference type="Proteomes" id="UP001497482"/>
    </source>
</evidence>
<evidence type="ECO:0000313" key="1">
    <source>
        <dbReference type="EMBL" id="CAL1613597.1"/>
    </source>
</evidence>
<keyword evidence="2" id="KW-1185">Reference proteome</keyword>